<organism evidence="1 2">
    <name type="scientific">Mycena metata</name>
    <dbReference type="NCBI Taxonomy" id="1033252"/>
    <lineage>
        <taxon>Eukaryota</taxon>
        <taxon>Fungi</taxon>
        <taxon>Dikarya</taxon>
        <taxon>Basidiomycota</taxon>
        <taxon>Agaricomycotina</taxon>
        <taxon>Agaricomycetes</taxon>
        <taxon>Agaricomycetidae</taxon>
        <taxon>Agaricales</taxon>
        <taxon>Marasmiineae</taxon>
        <taxon>Mycenaceae</taxon>
        <taxon>Mycena</taxon>
    </lineage>
</organism>
<evidence type="ECO:0008006" key="3">
    <source>
        <dbReference type="Google" id="ProtNLM"/>
    </source>
</evidence>
<evidence type="ECO:0000313" key="1">
    <source>
        <dbReference type="EMBL" id="KAJ7715265.1"/>
    </source>
</evidence>
<dbReference type="SUPFAM" id="SSF52047">
    <property type="entry name" value="RNI-like"/>
    <property type="match status" value="1"/>
</dbReference>
<dbReference type="Gene3D" id="3.80.10.10">
    <property type="entry name" value="Ribonuclease Inhibitor"/>
    <property type="match status" value="1"/>
</dbReference>
<gene>
    <name evidence="1" type="ORF">B0H16DRAFT_1616488</name>
</gene>
<accession>A0AAD7MFU2</accession>
<dbReference type="Proteomes" id="UP001215598">
    <property type="component" value="Unassembled WGS sequence"/>
</dbReference>
<sequence length="321" mass="36043">MSFVFSPEALETLCGLAETDVPMLSKLHIVQQEHHDQGAPPSVLLRSFPFLHTPTLSDLAFFESQANLLELPIQWTNITTLALTGTRVEGLRPDLMLEILSKCPQIQACHFGLPYTRDNNIPLIINHSVIELTHLRSLQITGWLDGITGILRSLLVPALCEFALNGSMSTFDSTLASHLTAFLARSRRLEDLAINTYIFDDISLLELFRNLPATIRRLYVSNMEAILDADAFATLIPPESLAGDPQVAVPSDDGTRPLTSRLAWRQSPRSNHTLKRVEIELDRTMDRSWTPGLKLHTTYYPTQTAQMFSAWHGLVDEYDPR</sequence>
<reference evidence="1" key="1">
    <citation type="submission" date="2023-03" db="EMBL/GenBank/DDBJ databases">
        <title>Massive genome expansion in bonnet fungi (Mycena s.s.) driven by repeated elements and novel gene families across ecological guilds.</title>
        <authorList>
            <consortium name="Lawrence Berkeley National Laboratory"/>
            <person name="Harder C.B."/>
            <person name="Miyauchi S."/>
            <person name="Viragh M."/>
            <person name="Kuo A."/>
            <person name="Thoen E."/>
            <person name="Andreopoulos B."/>
            <person name="Lu D."/>
            <person name="Skrede I."/>
            <person name="Drula E."/>
            <person name="Henrissat B."/>
            <person name="Morin E."/>
            <person name="Kohler A."/>
            <person name="Barry K."/>
            <person name="LaButti K."/>
            <person name="Morin E."/>
            <person name="Salamov A."/>
            <person name="Lipzen A."/>
            <person name="Mereny Z."/>
            <person name="Hegedus B."/>
            <person name="Baldrian P."/>
            <person name="Stursova M."/>
            <person name="Weitz H."/>
            <person name="Taylor A."/>
            <person name="Grigoriev I.V."/>
            <person name="Nagy L.G."/>
            <person name="Martin F."/>
            <person name="Kauserud H."/>
        </authorList>
    </citation>
    <scope>NUCLEOTIDE SEQUENCE</scope>
    <source>
        <strain evidence="1">CBHHK182m</strain>
    </source>
</reference>
<keyword evidence="2" id="KW-1185">Reference proteome</keyword>
<proteinExistence type="predicted"/>
<evidence type="ECO:0000313" key="2">
    <source>
        <dbReference type="Proteomes" id="UP001215598"/>
    </source>
</evidence>
<dbReference type="EMBL" id="JARKIB010000311">
    <property type="protein sequence ID" value="KAJ7715265.1"/>
    <property type="molecule type" value="Genomic_DNA"/>
</dbReference>
<name>A0AAD7MFU2_9AGAR</name>
<protein>
    <recommendedName>
        <fullName evidence="3">F-box domain-containing protein</fullName>
    </recommendedName>
</protein>
<comment type="caution">
    <text evidence="1">The sequence shown here is derived from an EMBL/GenBank/DDBJ whole genome shotgun (WGS) entry which is preliminary data.</text>
</comment>
<dbReference type="AlphaFoldDB" id="A0AAD7MFU2"/>
<dbReference type="InterPro" id="IPR032675">
    <property type="entry name" value="LRR_dom_sf"/>
</dbReference>